<proteinExistence type="predicted"/>
<sequence>MARPLMDDKKLRKHAEKESVPIGTIEKDYTITNILTLISSFSKLDKMVFKGGTALKKIHFADFRFSEDIDFTCSEDVSTELGALLEDRMHDMDVNVTGITQEETAVEKSRQFVVKYKGYNNYPNSVKIDLSLRESVQNGSSNLAVLHDYDELPKFKIPTMTLQEIMAEKVRAVIYSAAPRHLYDLNFLFGKRIQLNPDLVRKKISLYGDEFSLDRFNRSISRMETRWKKDLERLLPEEPPQFNEISTNVLQKISEIM</sequence>
<accession>A0A812EX69</accession>
<evidence type="ECO:0000313" key="2">
    <source>
        <dbReference type="Proteomes" id="UP000655759"/>
    </source>
</evidence>
<dbReference type="Gene3D" id="3.10.450.620">
    <property type="entry name" value="JHP933, nucleotidyltransferase-like core domain"/>
    <property type="match status" value="1"/>
</dbReference>
<evidence type="ECO:0008006" key="3">
    <source>
        <dbReference type="Google" id="ProtNLM"/>
    </source>
</evidence>
<comment type="caution">
    <text evidence="1">The sequence shown here is derived from an EMBL/GenBank/DDBJ whole genome shotgun (WGS) entry which is preliminary data.</text>
</comment>
<organism evidence="1 2">
    <name type="scientific">Candidatus Nitrosotenuis uzonensis</name>
    <dbReference type="NCBI Taxonomy" id="1407055"/>
    <lineage>
        <taxon>Archaea</taxon>
        <taxon>Nitrososphaerota</taxon>
        <taxon>Candidatus Nitrosotenuis</taxon>
    </lineage>
</organism>
<reference evidence="1" key="1">
    <citation type="submission" date="2021-02" db="EMBL/GenBank/DDBJ databases">
        <authorList>
            <person name="Han P."/>
        </authorList>
    </citation>
    <scope>NUCLEOTIDE SEQUENCE</scope>
    <source>
        <strain evidence="1">Candidatus Nitrosotenuis uzonensis 5A</strain>
    </source>
</reference>
<dbReference type="InterPro" id="IPR014942">
    <property type="entry name" value="AbiEii"/>
</dbReference>
<name>A0A812EX69_9ARCH</name>
<dbReference type="EMBL" id="CAJNAQ010000002">
    <property type="protein sequence ID" value="CAE6485641.1"/>
    <property type="molecule type" value="Genomic_DNA"/>
</dbReference>
<dbReference type="Proteomes" id="UP000655759">
    <property type="component" value="Unassembled WGS sequence"/>
</dbReference>
<gene>
    <name evidence="1" type="ORF">NUZ5A_20036</name>
</gene>
<dbReference type="AlphaFoldDB" id="A0A812EX69"/>
<protein>
    <recommendedName>
        <fullName evidence="3">Nucleotidyl transferase AbiEii/AbiGii toxin family protein</fullName>
    </recommendedName>
</protein>
<dbReference type="Pfam" id="PF08843">
    <property type="entry name" value="AbiEii"/>
    <property type="match status" value="1"/>
</dbReference>
<evidence type="ECO:0000313" key="1">
    <source>
        <dbReference type="EMBL" id="CAE6485641.1"/>
    </source>
</evidence>